<accession>A0A8J3YPV3</accession>
<dbReference type="EMBL" id="BOPF01000028">
    <property type="protein sequence ID" value="GIJ49484.1"/>
    <property type="molecule type" value="Genomic_DNA"/>
</dbReference>
<dbReference type="GO" id="GO:0016758">
    <property type="term" value="F:hexosyltransferase activity"/>
    <property type="evidence" value="ECO:0007669"/>
    <property type="project" value="TreeGrafter"/>
</dbReference>
<name>A0A8J3YPV3_9ACTN</name>
<keyword evidence="1" id="KW-0328">Glycosyltransferase</keyword>
<comment type="caution">
    <text evidence="4">The sequence shown here is derived from an EMBL/GenBank/DDBJ whole genome shotgun (WGS) entry which is preliminary data.</text>
</comment>
<protein>
    <submittedName>
        <fullName evidence="4">Glycosyl transferase</fullName>
    </submittedName>
</protein>
<sequence>MLHVAQPREGGVAGYLVAAARDQVARGWDVTVACPAEGQLATRLREHGIAHEAWEAVRSPGPSAFGEARALGRIVAAKRPDVLHLHASKAGLAGRLLPRQRTPVLFQPHAWSWLAVTGALRHATVAWERHAARRTGLFVCVAEAEAAQGRERGVKGEYTVVRNGVDLTRFRPADDEARMAARAALGVGRDVPLVVCVGRITRQKGQDVLLDAWRRVRQECPTAELALVGGGDLYESTKATGAPGARFTGPVDDVRGWLAAADLVALPSRWEGLPLTALEAFATGRPVVASAVPGLIETLTPEVGELVQPEDPGALAWALTRRLQAPALMRAEGKEALRRSQGFDLRHTYDRLADATTEVAERRKMAVNR</sequence>
<evidence type="ECO:0000256" key="1">
    <source>
        <dbReference type="ARBA" id="ARBA00022676"/>
    </source>
</evidence>
<evidence type="ECO:0000256" key="2">
    <source>
        <dbReference type="ARBA" id="ARBA00022679"/>
    </source>
</evidence>
<dbReference type="PANTHER" id="PTHR45947:SF3">
    <property type="entry name" value="SULFOQUINOVOSYL TRANSFERASE SQD2"/>
    <property type="match status" value="1"/>
</dbReference>
<evidence type="ECO:0000313" key="4">
    <source>
        <dbReference type="EMBL" id="GIJ49484.1"/>
    </source>
</evidence>
<reference evidence="4" key="1">
    <citation type="submission" date="2021-01" db="EMBL/GenBank/DDBJ databases">
        <title>Whole genome shotgun sequence of Virgisporangium aliadipatigenens NBRC 105644.</title>
        <authorList>
            <person name="Komaki H."/>
            <person name="Tamura T."/>
        </authorList>
    </citation>
    <scope>NUCLEOTIDE SEQUENCE</scope>
    <source>
        <strain evidence="4">NBRC 105644</strain>
    </source>
</reference>
<gene>
    <name evidence="4" type="ORF">Val02_63700</name>
</gene>
<dbReference type="Proteomes" id="UP000619260">
    <property type="component" value="Unassembled WGS sequence"/>
</dbReference>
<dbReference type="PANTHER" id="PTHR45947">
    <property type="entry name" value="SULFOQUINOVOSYL TRANSFERASE SQD2"/>
    <property type="match status" value="1"/>
</dbReference>
<dbReference type="Gene3D" id="3.40.50.2000">
    <property type="entry name" value="Glycogen Phosphorylase B"/>
    <property type="match status" value="2"/>
</dbReference>
<dbReference type="GO" id="GO:1901137">
    <property type="term" value="P:carbohydrate derivative biosynthetic process"/>
    <property type="evidence" value="ECO:0007669"/>
    <property type="project" value="UniProtKB-ARBA"/>
</dbReference>
<feature type="domain" description="Glycosyltransferase subfamily 4-like N-terminal" evidence="3">
    <location>
        <begin position="10"/>
        <end position="169"/>
    </location>
</feature>
<dbReference type="SUPFAM" id="SSF53756">
    <property type="entry name" value="UDP-Glycosyltransferase/glycogen phosphorylase"/>
    <property type="match status" value="1"/>
</dbReference>
<proteinExistence type="predicted"/>
<dbReference type="AlphaFoldDB" id="A0A8J3YPV3"/>
<dbReference type="InterPro" id="IPR050194">
    <property type="entry name" value="Glycosyltransferase_grp1"/>
</dbReference>
<evidence type="ECO:0000259" key="3">
    <source>
        <dbReference type="Pfam" id="PF13439"/>
    </source>
</evidence>
<keyword evidence="5" id="KW-1185">Reference proteome</keyword>
<dbReference type="Pfam" id="PF13439">
    <property type="entry name" value="Glyco_transf_4"/>
    <property type="match status" value="1"/>
</dbReference>
<organism evidence="4 5">
    <name type="scientific">Virgisporangium aliadipatigenens</name>
    <dbReference type="NCBI Taxonomy" id="741659"/>
    <lineage>
        <taxon>Bacteria</taxon>
        <taxon>Bacillati</taxon>
        <taxon>Actinomycetota</taxon>
        <taxon>Actinomycetes</taxon>
        <taxon>Micromonosporales</taxon>
        <taxon>Micromonosporaceae</taxon>
        <taxon>Virgisporangium</taxon>
    </lineage>
</organism>
<keyword evidence="2 4" id="KW-0808">Transferase</keyword>
<dbReference type="InterPro" id="IPR028098">
    <property type="entry name" value="Glyco_trans_4-like_N"/>
</dbReference>
<evidence type="ECO:0000313" key="5">
    <source>
        <dbReference type="Proteomes" id="UP000619260"/>
    </source>
</evidence>
<dbReference type="Pfam" id="PF13692">
    <property type="entry name" value="Glyco_trans_1_4"/>
    <property type="match status" value="1"/>
</dbReference>